<feature type="compositionally biased region" description="Polar residues" evidence="1">
    <location>
        <begin position="160"/>
        <end position="173"/>
    </location>
</feature>
<organism evidence="2 3">
    <name type="scientific">Alienimonas californiensis</name>
    <dbReference type="NCBI Taxonomy" id="2527989"/>
    <lineage>
        <taxon>Bacteria</taxon>
        <taxon>Pseudomonadati</taxon>
        <taxon>Planctomycetota</taxon>
        <taxon>Planctomycetia</taxon>
        <taxon>Planctomycetales</taxon>
        <taxon>Planctomycetaceae</taxon>
        <taxon>Alienimonas</taxon>
    </lineage>
</organism>
<dbReference type="KEGG" id="acaf:CA12_31440"/>
<keyword evidence="3" id="KW-1185">Reference proteome</keyword>
<feature type="region of interest" description="Disordered" evidence="1">
    <location>
        <begin position="143"/>
        <end position="184"/>
    </location>
</feature>
<accession>A0A517PCC4</accession>
<proteinExistence type="predicted"/>
<dbReference type="Proteomes" id="UP000318741">
    <property type="component" value="Chromosome"/>
</dbReference>
<sequence>MLPNQGQEAAGRWPMRRLGDGFPTSAHGRDRIAPPHGLSVIPSRPHPDRPNARKAAASRGPLGRGVALAAWLTATGLGGVAASANDAPRTPLVAPRPAVRVTISSPTADPQVVRQRLEGFFTPPRDPFAKPGVENGAAYLRSPAGRTGPALNQPAVTAPSFDTTSSPVAQSSPVAEPARLADSEGMPVRRIEPVPATIRIGIPLDTRDVEGRVMVVAEPSGPVARVRGVEGEARATDDGFDGTTVTVVDALDGPAVPADPQALDLPQELPTAKPLDSLAVACDQAIEITSARLLTGESRTTASNSPWQIGHGLMALREDYTLIVDGRRVSALDWIASGPSFKGEPWFVRGQYGPKAHEYSGVMYDFEGHPNQILAFLAMSDLPKTFVLKDGAGRPFTIADWIETAKREVRLNRTEEITWTLWAFSVYLDSESQWVNARREPWSMERLVQEEIKSDPTKHACGGTHGLYALASARNARLQEGKPLRGHWLLAHEKVGRYTNLARSLQNPDGSFSDKYFMGRSHQRDLVTRIGSSGHTLEFLMMALPQSELDSPWVRAGVGRVAADLLAGRHAEVGGKAVGGMYHAVHALKLYRERTAEDFTPVRLQTAEGGRHRVIR</sequence>
<evidence type="ECO:0000313" key="3">
    <source>
        <dbReference type="Proteomes" id="UP000318741"/>
    </source>
</evidence>
<feature type="region of interest" description="Disordered" evidence="1">
    <location>
        <begin position="1"/>
        <end position="60"/>
    </location>
</feature>
<evidence type="ECO:0000256" key="1">
    <source>
        <dbReference type="SAM" id="MobiDB-lite"/>
    </source>
</evidence>
<protein>
    <submittedName>
        <fullName evidence="2">Uncharacterized protein</fullName>
    </submittedName>
</protein>
<gene>
    <name evidence="2" type="ORF">CA12_31440</name>
</gene>
<dbReference type="EMBL" id="CP036265">
    <property type="protein sequence ID" value="QDT17033.1"/>
    <property type="molecule type" value="Genomic_DNA"/>
</dbReference>
<reference evidence="2 3" key="1">
    <citation type="submission" date="2019-02" db="EMBL/GenBank/DDBJ databases">
        <title>Deep-cultivation of Planctomycetes and their phenomic and genomic characterization uncovers novel biology.</title>
        <authorList>
            <person name="Wiegand S."/>
            <person name="Jogler M."/>
            <person name="Boedeker C."/>
            <person name="Pinto D."/>
            <person name="Vollmers J."/>
            <person name="Rivas-Marin E."/>
            <person name="Kohn T."/>
            <person name="Peeters S.H."/>
            <person name="Heuer A."/>
            <person name="Rast P."/>
            <person name="Oberbeckmann S."/>
            <person name="Bunk B."/>
            <person name="Jeske O."/>
            <person name="Meyerdierks A."/>
            <person name="Storesund J.E."/>
            <person name="Kallscheuer N."/>
            <person name="Luecker S."/>
            <person name="Lage O.M."/>
            <person name="Pohl T."/>
            <person name="Merkel B.J."/>
            <person name="Hornburger P."/>
            <person name="Mueller R.-W."/>
            <person name="Bruemmer F."/>
            <person name="Labrenz M."/>
            <person name="Spormann A.M."/>
            <person name="Op den Camp H."/>
            <person name="Overmann J."/>
            <person name="Amann R."/>
            <person name="Jetten M.S.M."/>
            <person name="Mascher T."/>
            <person name="Medema M.H."/>
            <person name="Devos D.P."/>
            <person name="Kaster A.-K."/>
            <person name="Ovreas L."/>
            <person name="Rohde M."/>
            <person name="Galperin M.Y."/>
            <person name="Jogler C."/>
        </authorList>
    </citation>
    <scope>NUCLEOTIDE SEQUENCE [LARGE SCALE GENOMIC DNA]</scope>
    <source>
        <strain evidence="2 3">CA12</strain>
    </source>
</reference>
<evidence type="ECO:0000313" key="2">
    <source>
        <dbReference type="EMBL" id="QDT17033.1"/>
    </source>
</evidence>
<name>A0A517PCC4_9PLAN</name>
<dbReference type="AlphaFoldDB" id="A0A517PCC4"/>